<keyword evidence="3" id="KW-0479">Metal-binding</keyword>
<dbReference type="GO" id="GO:0016491">
    <property type="term" value="F:oxidoreductase activity"/>
    <property type="evidence" value="ECO:0007669"/>
    <property type="project" value="UniProtKB-KW"/>
</dbReference>
<dbReference type="InterPro" id="IPR006058">
    <property type="entry name" value="2Fe2S_fd_BS"/>
</dbReference>
<dbReference type="PANTHER" id="PTHR47354">
    <property type="entry name" value="NADH OXIDOREDUCTASE HCR"/>
    <property type="match status" value="1"/>
</dbReference>
<keyword evidence="4" id="KW-0560">Oxidoreductase</keyword>
<dbReference type="PRINTS" id="PR00409">
    <property type="entry name" value="PHDIOXRDTASE"/>
</dbReference>
<comment type="caution">
    <text evidence="9">The sequence shown here is derived from an EMBL/GenBank/DDBJ whole genome shotgun (WGS) entry which is preliminary data.</text>
</comment>
<dbReference type="EMBL" id="VDDA01000024">
    <property type="protein sequence ID" value="TNC08351.1"/>
    <property type="molecule type" value="Genomic_DNA"/>
</dbReference>
<dbReference type="PROSITE" id="PS51384">
    <property type="entry name" value="FAD_FR"/>
    <property type="match status" value="1"/>
</dbReference>
<dbReference type="InterPro" id="IPR050415">
    <property type="entry name" value="MRET"/>
</dbReference>
<organism evidence="9 10">
    <name type="scientific">Methylobacterium terricola</name>
    <dbReference type="NCBI Taxonomy" id="2583531"/>
    <lineage>
        <taxon>Bacteria</taxon>
        <taxon>Pseudomonadati</taxon>
        <taxon>Pseudomonadota</taxon>
        <taxon>Alphaproteobacteria</taxon>
        <taxon>Hyphomicrobiales</taxon>
        <taxon>Methylobacteriaceae</taxon>
        <taxon>Methylobacterium</taxon>
    </lineage>
</organism>
<dbReference type="InterPro" id="IPR017927">
    <property type="entry name" value="FAD-bd_FR_type"/>
</dbReference>
<protein>
    <submittedName>
        <fullName evidence="9">Oxidoreductase</fullName>
    </submittedName>
</protein>
<evidence type="ECO:0000256" key="4">
    <source>
        <dbReference type="ARBA" id="ARBA00023002"/>
    </source>
</evidence>
<evidence type="ECO:0000256" key="5">
    <source>
        <dbReference type="ARBA" id="ARBA00023004"/>
    </source>
</evidence>
<evidence type="ECO:0000259" key="7">
    <source>
        <dbReference type="PROSITE" id="PS51085"/>
    </source>
</evidence>
<keyword evidence="1" id="KW-0285">Flavoprotein</keyword>
<gene>
    <name evidence="9" type="ORF">FF100_29570</name>
</gene>
<dbReference type="OrthoDB" id="9792185at2"/>
<keyword evidence="10" id="KW-1185">Reference proteome</keyword>
<dbReference type="GO" id="GO:0051537">
    <property type="term" value="F:2 iron, 2 sulfur cluster binding"/>
    <property type="evidence" value="ECO:0007669"/>
    <property type="project" value="UniProtKB-KW"/>
</dbReference>
<evidence type="ECO:0000259" key="8">
    <source>
        <dbReference type="PROSITE" id="PS51384"/>
    </source>
</evidence>
<dbReference type="InterPro" id="IPR001041">
    <property type="entry name" value="2Fe-2S_ferredoxin-type"/>
</dbReference>
<dbReference type="PROSITE" id="PS00197">
    <property type="entry name" value="2FE2S_FER_1"/>
    <property type="match status" value="1"/>
</dbReference>
<dbReference type="InterPro" id="IPR017938">
    <property type="entry name" value="Riboflavin_synthase-like_b-brl"/>
</dbReference>
<dbReference type="Proteomes" id="UP000305267">
    <property type="component" value="Unassembled WGS sequence"/>
</dbReference>
<dbReference type="InterPro" id="IPR012675">
    <property type="entry name" value="Beta-grasp_dom_sf"/>
</dbReference>
<feature type="domain" description="2Fe-2S ferredoxin-type" evidence="7">
    <location>
        <begin position="230"/>
        <end position="315"/>
    </location>
</feature>
<dbReference type="InterPro" id="IPR001433">
    <property type="entry name" value="OxRdtase_FAD/NAD-bd"/>
</dbReference>
<reference evidence="9 10" key="1">
    <citation type="submission" date="2019-06" db="EMBL/GenBank/DDBJ databases">
        <title>Genome of Methylobacterium sp. 17Sr1-39.</title>
        <authorList>
            <person name="Seo T."/>
        </authorList>
    </citation>
    <scope>NUCLEOTIDE SEQUENCE [LARGE SCALE GENOMIC DNA]</scope>
    <source>
        <strain evidence="9 10">17Sr1-39</strain>
    </source>
</reference>
<accession>A0A5C4L939</accession>
<evidence type="ECO:0000313" key="9">
    <source>
        <dbReference type="EMBL" id="TNC08351.1"/>
    </source>
</evidence>
<evidence type="ECO:0000313" key="10">
    <source>
        <dbReference type="Proteomes" id="UP000305267"/>
    </source>
</evidence>
<dbReference type="SUPFAM" id="SSF54292">
    <property type="entry name" value="2Fe-2S ferredoxin-like"/>
    <property type="match status" value="1"/>
</dbReference>
<feature type="domain" description="FAD-binding FR-type" evidence="8">
    <location>
        <begin position="1"/>
        <end position="104"/>
    </location>
</feature>
<evidence type="ECO:0000256" key="1">
    <source>
        <dbReference type="ARBA" id="ARBA00022630"/>
    </source>
</evidence>
<dbReference type="Gene3D" id="2.40.30.10">
    <property type="entry name" value="Translation factors"/>
    <property type="match status" value="1"/>
</dbReference>
<keyword evidence="2" id="KW-0001">2Fe-2S</keyword>
<dbReference type="InterPro" id="IPR036010">
    <property type="entry name" value="2Fe-2S_ferredoxin-like_sf"/>
</dbReference>
<dbReference type="SUPFAM" id="SSF52343">
    <property type="entry name" value="Ferredoxin reductase-like, C-terminal NADP-linked domain"/>
    <property type="match status" value="1"/>
</dbReference>
<dbReference type="SUPFAM" id="SSF63380">
    <property type="entry name" value="Riboflavin synthase domain-like"/>
    <property type="match status" value="1"/>
</dbReference>
<dbReference type="RefSeq" id="WP_139039443.1">
    <property type="nucleotide sequence ID" value="NZ_VDDA01000024.1"/>
</dbReference>
<dbReference type="PROSITE" id="PS51085">
    <property type="entry name" value="2FE2S_FER_2"/>
    <property type="match status" value="1"/>
</dbReference>
<evidence type="ECO:0000256" key="3">
    <source>
        <dbReference type="ARBA" id="ARBA00022723"/>
    </source>
</evidence>
<dbReference type="CDD" id="cd06185">
    <property type="entry name" value="PDR_like"/>
    <property type="match status" value="1"/>
</dbReference>
<proteinExistence type="predicted"/>
<dbReference type="GO" id="GO:0046872">
    <property type="term" value="F:metal ion binding"/>
    <property type="evidence" value="ECO:0007669"/>
    <property type="project" value="UniProtKB-KW"/>
</dbReference>
<evidence type="ECO:0000256" key="2">
    <source>
        <dbReference type="ARBA" id="ARBA00022714"/>
    </source>
</evidence>
<dbReference type="CDD" id="cd00207">
    <property type="entry name" value="fer2"/>
    <property type="match status" value="1"/>
</dbReference>
<sequence>MTQDVMNLRIVRRETQADVVIIDLADPGGADLPAYEAGAHVDVHVGTGLVRQYSLAGNPAERRRYRLGILLDPASRGGSAAIHRTFRVGESVLVGRPRNHFPLVLEAAHTVLIGGGIGITPLLSMAHALLAAGRSFELHYCARDRARAAFLTELAEPAFAARTHLHVDDGPADRRLDLASLSPVAPGTHLYVCGPTGFMDWVVAGARRAGFAEDRLHREDFKAEIDATGDAFEVVVGDRTVTVPSGLSIVKALAEAGITVEVSCENGVCGTCLCTVLDGIPDHRDTYLTDEEKQANDQMLLCCSRAKTPQLVIEL</sequence>
<dbReference type="Pfam" id="PF00111">
    <property type="entry name" value="Fer2"/>
    <property type="match status" value="1"/>
</dbReference>
<keyword evidence="5" id="KW-0408">Iron</keyword>
<name>A0A5C4L939_9HYPH</name>
<dbReference type="Pfam" id="PF00175">
    <property type="entry name" value="NAD_binding_1"/>
    <property type="match status" value="1"/>
</dbReference>
<evidence type="ECO:0000256" key="6">
    <source>
        <dbReference type="ARBA" id="ARBA00023014"/>
    </source>
</evidence>
<dbReference type="AlphaFoldDB" id="A0A5C4L939"/>
<dbReference type="Gene3D" id="3.10.20.30">
    <property type="match status" value="1"/>
</dbReference>
<keyword evidence="6" id="KW-0411">Iron-sulfur</keyword>
<dbReference type="InterPro" id="IPR039261">
    <property type="entry name" value="FNR_nucleotide-bd"/>
</dbReference>
<dbReference type="Gene3D" id="3.40.50.80">
    <property type="entry name" value="Nucleotide-binding domain of ferredoxin-NADP reductase (FNR) module"/>
    <property type="match status" value="1"/>
</dbReference>
<dbReference type="PANTHER" id="PTHR47354:SF1">
    <property type="entry name" value="CARNITINE MONOOXYGENASE REDUCTASE SUBUNIT"/>
    <property type="match status" value="1"/>
</dbReference>